<sequence>MRQALKIAYIASENSMPPVYTDALAALQRVFTSHLADAVEHSKDVRLHTLRVKRSYHEDPMFESGDNKHPKLE</sequence>
<gene>
    <name evidence="1" type="ORF">M404DRAFT_33670</name>
</gene>
<accession>A0A0C3JEG8</accession>
<evidence type="ECO:0000313" key="1">
    <source>
        <dbReference type="EMBL" id="KIN96016.1"/>
    </source>
</evidence>
<dbReference type="InParanoid" id="A0A0C3JEG8"/>
<name>A0A0C3JEG8_PISTI</name>
<reference evidence="2" key="2">
    <citation type="submission" date="2015-01" db="EMBL/GenBank/DDBJ databases">
        <title>Evolutionary Origins and Diversification of the Mycorrhizal Mutualists.</title>
        <authorList>
            <consortium name="DOE Joint Genome Institute"/>
            <consortium name="Mycorrhizal Genomics Consortium"/>
            <person name="Kohler A."/>
            <person name="Kuo A."/>
            <person name="Nagy L.G."/>
            <person name="Floudas D."/>
            <person name="Copeland A."/>
            <person name="Barry K.W."/>
            <person name="Cichocki N."/>
            <person name="Veneault-Fourrey C."/>
            <person name="LaButti K."/>
            <person name="Lindquist E.A."/>
            <person name="Lipzen A."/>
            <person name="Lundell T."/>
            <person name="Morin E."/>
            <person name="Murat C."/>
            <person name="Riley R."/>
            <person name="Ohm R."/>
            <person name="Sun H."/>
            <person name="Tunlid A."/>
            <person name="Henrissat B."/>
            <person name="Grigoriev I.V."/>
            <person name="Hibbett D.S."/>
            <person name="Martin F."/>
        </authorList>
    </citation>
    <scope>NUCLEOTIDE SEQUENCE [LARGE SCALE GENOMIC DNA]</scope>
    <source>
        <strain evidence="2">Marx 270</strain>
    </source>
</reference>
<dbReference type="HOGENOM" id="CLU_2705821_0_0_1"/>
<dbReference type="Proteomes" id="UP000054217">
    <property type="component" value="Unassembled WGS sequence"/>
</dbReference>
<evidence type="ECO:0000313" key="2">
    <source>
        <dbReference type="Proteomes" id="UP000054217"/>
    </source>
</evidence>
<organism evidence="1 2">
    <name type="scientific">Pisolithus tinctorius Marx 270</name>
    <dbReference type="NCBI Taxonomy" id="870435"/>
    <lineage>
        <taxon>Eukaryota</taxon>
        <taxon>Fungi</taxon>
        <taxon>Dikarya</taxon>
        <taxon>Basidiomycota</taxon>
        <taxon>Agaricomycotina</taxon>
        <taxon>Agaricomycetes</taxon>
        <taxon>Agaricomycetidae</taxon>
        <taxon>Boletales</taxon>
        <taxon>Sclerodermatineae</taxon>
        <taxon>Pisolithaceae</taxon>
        <taxon>Pisolithus</taxon>
    </lineage>
</organism>
<dbReference type="EMBL" id="KN832055">
    <property type="protein sequence ID" value="KIN96016.1"/>
    <property type="molecule type" value="Genomic_DNA"/>
</dbReference>
<keyword evidence="2" id="KW-1185">Reference proteome</keyword>
<dbReference type="AlphaFoldDB" id="A0A0C3JEG8"/>
<proteinExistence type="predicted"/>
<protein>
    <submittedName>
        <fullName evidence="1">Uncharacterized protein</fullName>
    </submittedName>
</protein>
<reference evidence="1 2" key="1">
    <citation type="submission" date="2014-04" db="EMBL/GenBank/DDBJ databases">
        <authorList>
            <consortium name="DOE Joint Genome Institute"/>
            <person name="Kuo A."/>
            <person name="Kohler A."/>
            <person name="Costa M.D."/>
            <person name="Nagy L.G."/>
            <person name="Floudas D."/>
            <person name="Copeland A."/>
            <person name="Barry K.W."/>
            <person name="Cichocki N."/>
            <person name="Veneault-Fourrey C."/>
            <person name="LaButti K."/>
            <person name="Lindquist E.A."/>
            <person name="Lipzen A."/>
            <person name="Lundell T."/>
            <person name="Morin E."/>
            <person name="Murat C."/>
            <person name="Sun H."/>
            <person name="Tunlid A."/>
            <person name="Henrissat B."/>
            <person name="Grigoriev I.V."/>
            <person name="Hibbett D.S."/>
            <person name="Martin F."/>
            <person name="Nordberg H.P."/>
            <person name="Cantor M.N."/>
            <person name="Hua S.X."/>
        </authorList>
    </citation>
    <scope>NUCLEOTIDE SEQUENCE [LARGE SCALE GENOMIC DNA]</scope>
    <source>
        <strain evidence="1 2">Marx 270</strain>
    </source>
</reference>